<comment type="cofactor">
    <cofactor evidence="2">
        <name>Ca(2+)</name>
        <dbReference type="ChEBI" id="CHEBI:29108"/>
    </cofactor>
</comment>
<comment type="caution">
    <text evidence="3">The sequence shown here is derived from an EMBL/GenBank/DDBJ whole genome shotgun (WGS) entry which is preliminary data.</text>
</comment>
<name>A0AAD9JWR0_9ANNE</name>
<comment type="similarity">
    <text evidence="1 2">Belongs to the phospholipid scramblase family.</text>
</comment>
<keyword evidence="2" id="KW-0564">Palmitate</keyword>
<evidence type="ECO:0000313" key="3">
    <source>
        <dbReference type="EMBL" id="KAK2160517.1"/>
    </source>
</evidence>
<proteinExistence type="inferred from homology"/>
<dbReference type="EMBL" id="JAODUP010000131">
    <property type="protein sequence ID" value="KAK2160517.1"/>
    <property type="molecule type" value="Genomic_DNA"/>
</dbReference>
<gene>
    <name evidence="3" type="ORF">LSH36_131g00044</name>
</gene>
<dbReference type="InterPro" id="IPR005552">
    <property type="entry name" value="Scramblase"/>
</dbReference>
<evidence type="ECO:0000313" key="4">
    <source>
        <dbReference type="Proteomes" id="UP001208570"/>
    </source>
</evidence>
<sequence>MRWFCGAARGFTYRVKDNSNKEVLTFERRFQCCSGCCWCADSDSCAWELEVRAGTERLGSVRQMKSLWKPYMSIILNDGDTFGEFRGPCCVCSCCGCCGDVEFPLFASDSFIIGKVSKQWTGTAREFFTDSDNFSCTFPLDMTVNGKACILAAAFLIDMMFFEQN</sequence>
<dbReference type="GO" id="GO:0005886">
    <property type="term" value="C:plasma membrane"/>
    <property type="evidence" value="ECO:0007669"/>
    <property type="project" value="TreeGrafter"/>
</dbReference>
<evidence type="ECO:0000256" key="2">
    <source>
        <dbReference type="RuleBase" id="RU363116"/>
    </source>
</evidence>
<dbReference type="SUPFAM" id="SSF54518">
    <property type="entry name" value="Tubby C-terminal domain-like"/>
    <property type="match status" value="1"/>
</dbReference>
<dbReference type="Proteomes" id="UP001208570">
    <property type="component" value="Unassembled WGS sequence"/>
</dbReference>
<protein>
    <recommendedName>
        <fullName evidence="2">Phospholipid scramblase</fullName>
    </recommendedName>
</protein>
<keyword evidence="4" id="KW-1185">Reference proteome</keyword>
<keyword evidence="2" id="KW-0106">Calcium</keyword>
<keyword evidence="2" id="KW-0449">Lipoprotein</keyword>
<evidence type="ECO:0000256" key="1">
    <source>
        <dbReference type="ARBA" id="ARBA00005350"/>
    </source>
</evidence>
<accession>A0AAD9JWR0</accession>
<dbReference type="Pfam" id="PF03803">
    <property type="entry name" value="Scramblase"/>
    <property type="match status" value="1"/>
</dbReference>
<organism evidence="3 4">
    <name type="scientific">Paralvinella palmiformis</name>
    <dbReference type="NCBI Taxonomy" id="53620"/>
    <lineage>
        <taxon>Eukaryota</taxon>
        <taxon>Metazoa</taxon>
        <taxon>Spiralia</taxon>
        <taxon>Lophotrochozoa</taxon>
        <taxon>Annelida</taxon>
        <taxon>Polychaeta</taxon>
        <taxon>Sedentaria</taxon>
        <taxon>Canalipalpata</taxon>
        <taxon>Terebellida</taxon>
        <taxon>Terebelliformia</taxon>
        <taxon>Alvinellidae</taxon>
        <taxon>Paralvinella</taxon>
    </lineage>
</organism>
<dbReference type="AlphaFoldDB" id="A0AAD9JWR0"/>
<dbReference type="PANTHER" id="PTHR23248">
    <property type="entry name" value="PHOSPHOLIPID SCRAMBLASE-RELATED"/>
    <property type="match status" value="1"/>
</dbReference>
<dbReference type="GO" id="GO:0017128">
    <property type="term" value="F:phospholipid scramblase activity"/>
    <property type="evidence" value="ECO:0007669"/>
    <property type="project" value="InterPro"/>
</dbReference>
<comment type="function">
    <text evidence="2">May mediate accelerated ATP-independent bidirectional transbilayer migration of phospholipids upon binding calcium ions that results in a loss of phospholipid asymmetry in the plasma membrane.</text>
</comment>
<reference evidence="3" key="1">
    <citation type="journal article" date="2023" name="Mol. Biol. Evol.">
        <title>Third-Generation Sequencing Reveals the Adaptive Role of the Epigenome in Three Deep-Sea Polychaetes.</title>
        <authorList>
            <person name="Perez M."/>
            <person name="Aroh O."/>
            <person name="Sun Y."/>
            <person name="Lan Y."/>
            <person name="Juniper S.K."/>
            <person name="Young C.R."/>
            <person name="Angers B."/>
            <person name="Qian P.Y."/>
        </authorList>
    </citation>
    <scope>NUCLEOTIDE SEQUENCE</scope>
    <source>
        <strain evidence="3">P08H-3</strain>
    </source>
</reference>
<dbReference type="PANTHER" id="PTHR23248:SF63">
    <property type="entry name" value="PHOSPHOLIPID SCRAMBLASE"/>
    <property type="match status" value="1"/>
</dbReference>
<dbReference type="InterPro" id="IPR025659">
    <property type="entry name" value="Tubby-like_C"/>
</dbReference>